<reference evidence="2 3" key="1">
    <citation type="submission" date="2020-12" db="EMBL/GenBank/DDBJ databases">
        <title>HMF7856_wgs.fasta genome submission.</title>
        <authorList>
            <person name="Kang H."/>
            <person name="Kim H."/>
            <person name="Joh K."/>
        </authorList>
    </citation>
    <scope>NUCLEOTIDE SEQUENCE [LARGE SCALE GENOMIC DNA]</scope>
    <source>
        <strain evidence="2 3">HMF7856</strain>
    </source>
</reference>
<dbReference type="InterPro" id="IPR013783">
    <property type="entry name" value="Ig-like_fold"/>
</dbReference>
<proteinExistence type="predicted"/>
<dbReference type="RefSeq" id="WP_157526771.1">
    <property type="nucleotide sequence ID" value="NZ_CP066775.1"/>
</dbReference>
<organism evidence="2 3">
    <name type="scientific">Mucilaginibacter ginkgonis</name>
    <dbReference type="NCBI Taxonomy" id="2682091"/>
    <lineage>
        <taxon>Bacteria</taxon>
        <taxon>Pseudomonadati</taxon>
        <taxon>Bacteroidota</taxon>
        <taxon>Sphingobacteriia</taxon>
        <taxon>Sphingobacteriales</taxon>
        <taxon>Sphingobacteriaceae</taxon>
        <taxon>Mucilaginibacter</taxon>
    </lineage>
</organism>
<dbReference type="Proteomes" id="UP000429232">
    <property type="component" value="Chromosome"/>
</dbReference>
<dbReference type="KEGG" id="mgik:GO620_004485"/>
<evidence type="ECO:0000259" key="1">
    <source>
        <dbReference type="Pfam" id="PF17116"/>
    </source>
</evidence>
<dbReference type="InterPro" id="IPR014756">
    <property type="entry name" value="Ig_E-set"/>
</dbReference>
<dbReference type="InterPro" id="IPR031345">
    <property type="entry name" value="T9SS_Plug_N"/>
</dbReference>
<keyword evidence="3" id="KW-1185">Reference proteome</keyword>
<feature type="domain" description="Type 9 secretion system plug protein N-terminal" evidence="1">
    <location>
        <begin position="22"/>
        <end position="146"/>
    </location>
</feature>
<sequence length="410" mass="47475">MFFPFFSSAQITYTDKVYKPSIKTVEFYNAKSEGSFPAIILGSSEQLLFDFDELGRDIRNYTYTIEHCDAEWNPSRISPVEYLQSFTEDRILDYRNSISTIQKYVHYQLALPNGTIAPKISGNYLLKVYEDGDQNKPVITRRFYVINPHANLFPQLMVSPNVANRTTHQKINFQIDVNGVSVQNPYSDIRTVIMQNGRPETATINSRPTFINGLSLMYNDVAINDFPGGNEFRHIDTRSLRLNSERVQRIFRDTANTVLLLTDQNRDQISYVFGYDLNGGFRIINQEGRDPRYDGDYAQTYFNLAASGATNHQSVYIVGKFNDWQVNDAGKMDFDAQRGRYYFNTLLKQGVYDYQYVLVDASGKPNYSFFEGDHFETENNYQFLVYYRPPGARWEELIGFREINTTGTRK</sequence>
<dbReference type="SUPFAM" id="SSF81296">
    <property type="entry name" value="E set domains"/>
    <property type="match status" value="1"/>
</dbReference>
<gene>
    <name evidence="2" type="ORF">GO620_004485</name>
</gene>
<dbReference type="Gene3D" id="2.60.40.10">
    <property type="entry name" value="Immunoglobulins"/>
    <property type="match status" value="1"/>
</dbReference>
<dbReference type="EMBL" id="CP066775">
    <property type="protein sequence ID" value="QQL50722.1"/>
    <property type="molecule type" value="Genomic_DNA"/>
</dbReference>
<dbReference type="AlphaFoldDB" id="A0A6I4I296"/>
<name>A0A6I4I296_9SPHI</name>
<evidence type="ECO:0000313" key="2">
    <source>
        <dbReference type="EMBL" id="QQL50722.1"/>
    </source>
</evidence>
<protein>
    <submittedName>
        <fullName evidence="2">DUF5103 domain-containing protein</fullName>
    </submittedName>
</protein>
<evidence type="ECO:0000313" key="3">
    <source>
        <dbReference type="Proteomes" id="UP000429232"/>
    </source>
</evidence>
<dbReference type="Pfam" id="PF17116">
    <property type="entry name" value="T9SS_plug_1st"/>
    <property type="match status" value="1"/>
</dbReference>
<accession>A0A6I4I296</accession>